<feature type="transmembrane region" description="Helical" evidence="14">
    <location>
        <begin position="238"/>
        <end position="262"/>
    </location>
</feature>
<evidence type="ECO:0000256" key="6">
    <source>
        <dbReference type="ARBA" id="ARBA00022989"/>
    </source>
</evidence>
<feature type="transmembrane region" description="Helical" evidence="14">
    <location>
        <begin position="207"/>
        <end position="226"/>
    </location>
</feature>
<feature type="transmembrane region" description="Helical" evidence="14">
    <location>
        <begin position="141"/>
        <end position="161"/>
    </location>
</feature>
<keyword evidence="7 13" id="KW-0297">G-protein coupled receptor</keyword>
<dbReference type="Pfam" id="PF13853">
    <property type="entry name" value="7tm_4"/>
    <property type="match status" value="1"/>
</dbReference>
<protein>
    <recommendedName>
        <fullName evidence="14">Olfactory receptor</fullName>
    </recommendedName>
</protein>
<name>A0A8C5P753_9ANUR</name>
<evidence type="ECO:0000256" key="5">
    <source>
        <dbReference type="ARBA" id="ARBA00022725"/>
    </source>
</evidence>
<keyword evidence="8 14" id="KW-0472">Membrane</keyword>
<evidence type="ECO:0000256" key="14">
    <source>
        <dbReference type="RuleBase" id="RU363047"/>
    </source>
</evidence>
<dbReference type="GO" id="GO:0005886">
    <property type="term" value="C:plasma membrane"/>
    <property type="evidence" value="ECO:0007669"/>
    <property type="project" value="UniProtKB-SubCell"/>
</dbReference>
<dbReference type="PRINTS" id="PR00237">
    <property type="entry name" value="GPCRRHODOPSN"/>
</dbReference>
<evidence type="ECO:0000313" key="17">
    <source>
        <dbReference type="Proteomes" id="UP000694569"/>
    </source>
</evidence>
<feature type="transmembrane region" description="Helical" evidence="14">
    <location>
        <begin position="101"/>
        <end position="120"/>
    </location>
</feature>
<dbReference type="PROSITE" id="PS50262">
    <property type="entry name" value="G_PROTEIN_RECEP_F1_2"/>
    <property type="match status" value="1"/>
</dbReference>
<dbReference type="Gene3D" id="1.20.1070.10">
    <property type="entry name" value="Rhodopsin 7-helix transmembrane proteins"/>
    <property type="match status" value="1"/>
</dbReference>
<keyword evidence="17" id="KW-1185">Reference proteome</keyword>
<organism evidence="16 17">
    <name type="scientific">Leptobrachium leishanense</name>
    <name type="common">Leishan spiny toad</name>
    <dbReference type="NCBI Taxonomy" id="445787"/>
    <lineage>
        <taxon>Eukaryota</taxon>
        <taxon>Metazoa</taxon>
        <taxon>Chordata</taxon>
        <taxon>Craniata</taxon>
        <taxon>Vertebrata</taxon>
        <taxon>Euteleostomi</taxon>
        <taxon>Amphibia</taxon>
        <taxon>Batrachia</taxon>
        <taxon>Anura</taxon>
        <taxon>Pelobatoidea</taxon>
        <taxon>Megophryidae</taxon>
        <taxon>Leptobrachium</taxon>
    </lineage>
</organism>
<dbReference type="CDD" id="cd15911">
    <property type="entry name" value="7tmA_OR11A-like"/>
    <property type="match status" value="1"/>
</dbReference>
<keyword evidence="4 13" id="KW-0812">Transmembrane</keyword>
<dbReference type="Proteomes" id="UP000694569">
    <property type="component" value="Unplaced"/>
</dbReference>
<keyword evidence="10 13" id="KW-0675">Receptor</keyword>
<dbReference type="GeneTree" id="ENSGT01150000286948"/>
<keyword evidence="5 14" id="KW-0552">Olfaction</keyword>
<evidence type="ECO:0000313" key="16">
    <source>
        <dbReference type="Ensembl" id="ENSLLEP00000001758.1"/>
    </source>
</evidence>
<dbReference type="PANTHER" id="PTHR24242:SF384">
    <property type="entry name" value="OLFACTORY RECEPTOR"/>
    <property type="match status" value="1"/>
</dbReference>
<dbReference type="GO" id="GO:0004930">
    <property type="term" value="F:G protein-coupled receptor activity"/>
    <property type="evidence" value="ECO:0007669"/>
    <property type="project" value="UniProtKB-KW"/>
</dbReference>
<dbReference type="GO" id="GO:0004984">
    <property type="term" value="F:olfactory receptor activity"/>
    <property type="evidence" value="ECO:0007669"/>
    <property type="project" value="InterPro"/>
</dbReference>
<dbReference type="InterPro" id="IPR000725">
    <property type="entry name" value="Olfact_rcpt"/>
</dbReference>
<dbReference type="AlphaFoldDB" id="A0A8C5P753"/>
<evidence type="ECO:0000256" key="12">
    <source>
        <dbReference type="ARBA" id="ARBA00023224"/>
    </source>
</evidence>
<feature type="domain" description="G-protein coupled receptors family 1 profile" evidence="15">
    <location>
        <begin position="41"/>
        <end position="291"/>
    </location>
</feature>
<dbReference type="PROSITE" id="PS00237">
    <property type="entry name" value="G_PROTEIN_RECEP_F1_1"/>
    <property type="match status" value="1"/>
</dbReference>
<keyword evidence="2 14" id="KW-1003">Cell membrane</keyword>
<evidence type="ECO:0000256" key="2">
    <source>
        <dbReference type="ARBA" id="ARBA00022475"/>
    </source>
</evidence>
<reference evidence="16" key="1">
    <citation type="submission" date="2025-08" db="UniProtKB">
        <authorList>
            <consortium name="Ensembl"/>
        </authorList>
    </citation>
    <scope>IDENTIFICATION</scope>
</reference>
<dbReference type="Ensembl" id="ENSLLET00000001839.1">
    <property type="protein sequence ID" value="ENSLLEP00000001758.1"/>
    <property type="gene ID" value="ENSLLEG00000001139.1"/>
</dbReference>
<dbReference type="PRINTS" id="PR00245">
    <property type="entry name" value="OLFACTORYR"/>
</dbReference>
<evidence type="ECO:0000256" key="9">
    <source>
        <dbReference type="ARBA" id="ARBA00023157"/>
    </source>
</evidence>
<accession>A0A8C5P753</accession>
<dbReference type="FunFam" id="1.20.1070.10:FF:000010">
    <property type="entry name" value="Olfactory receptor"/>
    <property type="match status" value="1"/>
</dbReference>
<evidence type="ECO:0000256" key="8">
    <source>
        <dbReference type="ARBA" id="ARBA00023136"/>
    </source>
</evidence>
<keyword evidence="3 14" id="KW-0716">Sensory transduction</keyword>
<evidence type="ECO:0000259" key="15">
    <source>
        <dbReference type="PROSITE" id="PS50262"/>
    </source>
</evidence>
<feature type="transmembrane region" description="Helical" evidence="14">
    <location>
        <begin position="274"/>
        <end position="293"/>
    </location>
</feature>
<comment type="similarity">
    <text evidence="13">Belongs to the G-protein coupled receptor 1 family.</text>
</comment>
<evidence type="ECO:0000256" key="10">
    <source>
        <dbReference type="ARBA" id="ARBA00023170"/>
    </source>
</evidence>
<dbReference type="SUPFAM" id="SSF81321">
    <property type="entry name" value="Family A G protein-coupled receptor-like"/>
    <property type="match status" value="1"/>
</dbReference>
<dbReference type="OrthoDB" id="5967130at2759"/>
<keyword evidence="9" id="KW-1015">Disulfide bond</keyword>
<feature type="transmembrane region" description="Helical" evidence="14">
    <location>
        <begin position="25"/>
        <end position="47"/>
    </location>
</feature>
<comment type="subcellular location">
    <subcellularLocation>
        <location evidence="1 14">Cell membrane</location>
        <topology evidence="1 14">Multi-pass membrane protein</topology>
    </subcellularLocation>
</comment>
<evidence type="ECO:0000256" key="3">
    <source>
        <dbReference type="ARBA" id="ARBA00022606"/>
    </source>
</evidence>
<dbReference type="InterPro" id="IPR017452">
    <property type="entry name" value="GPCR_Rhodpsn_7TM"/>
</dbReference>
<evidence type="ECO:0000256" key="4">
    <source>
        <dbReference type="ARBA" id="ARBA00022692"/>
    </source>
</evidence>
<sequence length="356" mass="39813">MTQENWTSVTDFVLLGFSDRHSLQVLLFLVFLLIYLATVGGNLLIITSVSISPSLRSPMYFFLGHLSSCDVLLTTTIVPLMLRVIIADGETISFFGCLTQFYLFGALATTECLLLSVMSYDRYMAICEPLHYSSLMGTHRCSHLVFWSWFAAFTVMLSTTLQMCRLQFCGPNVIDHFFCDLSPLLQLSCSDTSFVEMQNLLTGGPATFLPLMFICATYAYIFITILHIPTETGREKKAFSTCSSHLTVVCTYYGTLIAIYVFPAGEHSYNTNKIVSLLYTVVTPLFNPFIYSLRNHEIRRVPLVCGGRAERVLPSGSAFGRVPADRWPLRCGLTSWMSARHPDQQPPELGVIAGAR</sequence>
<reference evidence="16" key="2">
    <citation type="submission" date="2025-09" db="UniProtKB">
        <authorList>
            <consortium name="Ensembl"/>
        </authorList>
    </citation>
    <scope>IDENTIFICATION</scope>
</reference>
<evidence type="ECO:0000256" key="13">
    <source>
        <dbReference type="RuleBase" id="RU000688"/>
    </source>
</evidence>
<dbReference type="InterPro" id="IPR050939">
    <property type="entry name" value="Olfactory_GPCR1"/>
</dbReference>
<keyword evidence="12 13" id="KW-0807">Transducer</keyword>
<feature type="transmembrane region" description="Helical" evidence="14">
    <location>
        <begin position="59"/>
        <end position="81"/>
    </location>
</feature>
<evidence type="ECO:0000256" key="1">
    <source>
        <dbReference type="ARBA" id="ARBA00004651"/>
    </source>
</evidence>
<dbReference type="InterPro" id="IPR000276">
    <property type="entry name" value="GPCR_Rhodpsn"/>
</dbReference>
<evidence type="ECO:0000256" key="7">
    <source>
        <dbReference type="ARBA" id="ARBA00023040"/>
    </source>
</evidence>
<dbReference type="PANTHER" id="PTHR24242">
    <property type="entry name" value="G-PROTEIN COUPLED RECEPTOR"/>
    <property type="match status" value="1"/>
</dbReference>
<proteinExistence type="inferred from homology"/>
<evidence type="ECO:0000256" key="11">
    <source>
        <dbReference type="ARBA" id="ARBA00023180"/>
    </source>
</evidence>
<keyword evidence="11" id="KW-0325">Glycoprotein</keyword>
<keyword evidence="6 14" id="KW-1133">Transmembrane helix</keyword>